<sequence>MYSLSIIILTLNTMFAVTTKLEENSNYNHLMEYSRYKKIPKIIEESALIALSYYPELKDTRIDFVFKKNIKQSVMQAQPKFDVLLNGKGNRAYQINISSLFKLNHAAIPIHQLPKNIMIGWIGHELGHIMDYESRGLIGMLRFGFGYIFSDKYIKKAEQKADTYAVNHGLGFYIIETKRFILDHTDLPEVYKEKISRLYLSPDEIVEQVRKLEEQRAAKIEE</sequence>
<gene>
    <name evidence="1" type="ORF">ACFSSE_04030</name>
</gene>
<dbReference type="RefSeq" id="WP_379041291.1">
    <property type="nucleotide sequence ID" value="NZ_JBHSKW010000009.1"/>
</dbReference>
<dbReference type="Proteomes" id="UP001597546">
    <property type="component" value="Unassembled WGS sequence"/>
</dbReference>
<dbReference type="EMBL" id="JBHULV010000008">
    <property type="protein sequence ID" value="MFD2730863.1"/>
    <property type="molecule type" value="Genomic_DNA"/>
</dbReference>
<protein>
    <submittedName>
        <fullName evidence="1">Uncharacterized protein</fullName>
    </submittedName>
</protein>
<evidence type="ECO:0000313" key="1">
    <source>
        <dbReference type="EMBL" id="MFD2730863.1"/>
    </source>
</evidence>
<comment type="caution">
    <text evidence="1">The sequence shown here is derived from an EMBL/GenBank/DDBJ whole genome shotgun (WGS) entry which is preliminary data.</text>
</comment>
<reference evidence="2" key="1">
    <citation type="journal article" date="2019" name="Int. J. Syst. Evol. Microbiol.">
        <title>The Global Catalogue of Microorganisms (GCM) 10K type strain sequencing project: providing services to taxonomists for standard genome sequencing and annotation.</title>
        <authorList>
            <consortium name="The Broad Institute Genomics Platform"/>
            <consortium name="The Broad Institute Genome Sequencing Center for Infectious Disease"/>
            <person name="Wu L."/>
            <person name="Ma J."/>
        </authorList>
    </citation>
    <scope>NUCLEOTIDE SEQUENCE [LARGE SCALE GENOMIC DNA]</scope>
    <source>
        <strain evidence="2">KCTC 42456</strain>
    </source>
</reference>
<keyword evidence="2" id="KW-1185">Reference proteome</keyword>
<organism evidence="1 2">
    <name type="scientific">Pedobacter alpinus</name>
    <dbReference type="NCBI Taxonomy" id="1590643"/>
    <lineage>
        <taxon>Bacteria</taxon>
        <taxon>Pseudomonadati</taxon>
        <taxon>Bacteroidota</taxon>
        <taxon>Sphingobacteriia</taxon>
        <taxon>Sphingobacteriales</taxon>
        <taxon>Sphingobacteriaceae</taxon>
        <taxon>Pedobacter</taxon>
    </lineage>
</organism>
<name>A0ABW5TQX4_9SPHI</name>
<accession>A0ABW5TQX4</accession>
<evidence type="ECO:0000313" key="2">
    <source>
        <dbReference type="Proteomes" id="UP001597546"/>
    </source>
</evidence>
<proteinExistence type="predicted"/>